<dbReference type="InterPro" id="IPR055336">
    <property type="entry name" value="At4g00755-like"/>
</dbReference>
<dbReference type="InterPro" id="IPR001810">
    <property type="entry name" value="F-box_dom"/>
</dbReference>
<dbReference type="Gene3D" id="1.20.1280.50">
    <property type="match status" value="1"/>
</dbReference>
<dbReference type="SMART" id="SM00256">
    <property type="entry name" value="FBOX"/>
    <property type="match status" value="2"/>
</dbReference>
<dbReference type="Pfam" id="PF14299">
    <property type="entry name" value="PP2"/>
    <property type="match status" value="1"/>
</dbReference>
<proteinExistence type="predicted"/>
<protein>
    <recommendedName>
        <fullName evidence="1">F-box domain-containing protein</fullName>
    </recommendedName>
</protein>
<keyword evidence="3" id="KW-1185">Reference proteome</keyword>
<evidence type="ECO:0000259" key="1">
    <source>
        <dbReference type="PROSITE" id="PS50181"/>
    </source>
</evidence>
<dbReference type="PANTHER" id="PTHR39741:SF2">
    <property type="entry name" value="F-BOX DOMAIN-CONTAINING PROTEIN"/>
    <property type="match status" value="1"/>
</dbReference>
<evidence type="ECO:0000313" key="3">
    <source>
        <dbReference type="Proteomes" id="UP000734854"/>
    </source>
</evidence>
<dbReference type="InterPro" id="IPR025886">
    <property type="entry name" value="PP2-like"/>
</dbReference>
<reference evidence="2 3" key="1">
    <citation type="submission" date="2020-08" db="EMBL/GenBank/DDBJ databases">
        <title>Plant Genome Project.</title>
        <authorList>
            <person name="Zhang R.-G."/>
        </authorList>
    </citation>
    <scope>NUCLEOTIDE SEQUENCE [LARGE SCALE GENOMIC DNA]</scope>
    <source>
        <tissue evidence="2">Rhizome</tissue>
    </source>
</reference>
<dbReference type="SUPFAM" id="SSF81383">
    <property type="entry name" value="F-box domain"/>
    <property type="match status" value="2"/>
</dbReference>
<dbReference type="InterPro" id="IPR036047">
    <property type="entry name" value="F-box-like_dom_sf"/>
</dbReference>
<dbReference type="AlphaFoldDB" id="A0A8J5FH56"/>
<accession>A0A8J5FH56</accession>
<dbReference type="PANTHER" id="PTHR39741">
    <property type="entry name" value="F-BOX DOMAIN CONTAINING PROTEIN, EXPRESSED"/>
    <property type="match status" value="1"/>
</dbReference>
<name>A0A8J5FH56_ZINOF</name>
<sequence length="674" mass="76050">MGVGVSSVMGPEGEAGGLPTGLGDLPENCVAAVLAYLEPLEICRAARLSRTFRGASSSDSVWETKLPRNYRHLLALATDEENPYKKSRLCKKEIYARLCRPVPLDGGTKEFWLERTSGGICMSISSRALLITGIDDRRYWSYLTTEESGFHSVAYLHQTWWFEVDGEVDFCFPAGSYSLFFRLHLGRATKRLGRRICITEHIHGWDIKPVRFQLSTSDGQLAQSKCYLDKIGSWILYHAGDFVVENSDVPTNLKFSMKQIDCTHTKGGLCVDSVFIYPKGFRFPVLDRPRGLPADKILTFFPFPYIFLGSCSWKARLRSWFPRMGGRWDFLEWLSPDVSTSVLTRIDDPADLARVSAVSWSWRMFVVANGFGKRLCLRNYPDVPSFSCIFEVSTVNKTAQVGCSAAAEWESLEREHRVYLYLSHCLGSSKCERNCISQAICASSTDNYPDESIANTLEPSEIVDRRPSYWSSSGQRDPSMSESLTYKLVANLCIVDEIKIKPFRAYFQYGHPIYSAKAVRIRMGCSRSGSGISCSPDQQSALIEQYHWRYTSPEFPMAHENVLQSFKLPKPVICLGGVLQIELLGRVQKQAMDDLYYICVCHVQVLGRPLSPVLDLNVHESADNLAVTYFPDARSCTLPVRVTEDDARDSSSWQSLATRFIDIKLLQELLQSID</sequence>
<dbReference type="Proteomes" id="UP000734854">
    <property type="component" value="Unassembled WGS sequence"/>
</dbReference>
<organism evidence="2 3">
    <name type="scientific">Zingiber officinale</name>
    <name type="common">Ginger</name>
    <name type="synonym">Amomum zingiber</name>
    <dbReference type="NCBI Taxonomy" id="94328"/>
    <lineage>
        <taxon>Eukaryota</taxon>
        <taxon>Viridiplantae</taxon>
        <taxon>Streptophyta</taxon>
        <taxon>Embryophyta</taxon>
        <taxon>Tracheophyta</taxon>
        <taxon>Spermatophyta</taxon>
        <taxon>Magnoliopsida</taxon>
        <taxon>Liliopsida</taxon>
        <taxon>Zingiberales</taxon>
        <taxon>Zingiberaceae</taxon>
        <taxon>Zingiber</taxon>
    </lineage>
</organism>
<dbReference type="CDD" id="cd22162">
    <property type="entry name" value="F-box_AtSKIP3-like"/>
    <property type="match status" value="1"/>
</dbReference>
<dbReference type="PROSITE" id="PS50181">
    <property type="entry name" value="FBOX"/>
    <property type="match status" value="1"/>
</dbReference>
<evidence type="ECO:0000313" key="2">
    <source>
        <dbReference type="EMBL" id="KAG6487872.1"/>
    </source>
</evidence>
<dbReference type="Pfam" id="PF12937">
    <property type="entry name" value="F-box-like"/>
    <property type="match status" value="1"/>
</dbReference>
<comment type="caution">
    <text evidence="2">The sequence shown here is derived from an EMBL/GenBank/DDBJ whole genome shotgun (WGS) entry which is preliminary data.</text>
</comment>
<dbReference type="EMBL" id="JACMSC010000015">
    <property type="protein sequence ID" value="KAG6487872.1"/>
    <property type="molecule type" value="Genomic_DNA"/>
</dbReference>
<gene>
    <name evidence="2" type="ORF">ZIOFF_056610</name>
</gene>
<feature type="domain" description="F-box" evidence="1">
    <location>
        <begin position="19"/>
        <end position="65"/>
    </location>
</feature>